<proteinExistence type="predicted"/>
<evidence type="ECO:0000313" key="2">
    <source>
        <dbReference type="EMBL" id="WNH10546.1"/>
    </source>
</evidence>
<dbReference type="Proteomes" id="UP001302806">
    <property type="component" value="Chromosome"/>
</dbReference>
<evidence type="ECO:0008006" key="4">
    <source>
        <dbReference type="Google" id="ProtNLM"/>
    </source>
</evidence>
<keyword evidence="1" id="KW-0812">Transmembrane</keyword>
<accession>A0ABY9XXL8</accession>
<keyword evidence="1" id="KW-0472">Membrane</keyword>
<organism evidence="2 3">
    <name type="scientific">Thalassobellus suaedae</name>
    <dbReference type="NCBI Taxonomy" id="3074124"/>
    <lineage>
        <taxon>Bacteria</taxon>
        <taxon>Pseudomonadati</taxon>
        <taxon>Bacteroidota</taxon>
        <taxon>Flavobacteriia</taxon>
        <taxon>Flavobacteriales</taxon>
        <taxon>Flavobacteriaceae</taxon>
        <taxon>Thalassobellus</taxon>
    </lineage>
</organism>
<name>A0ABY9XXL8_9FLAO</name>
<evidence type="ECO:0000256" key="1">
    <source>
        <dbReference type="SAM" id="Phobius"/>
    </source>
</evidence>
<dbReference type="RefSeq" id="WP_415866793.1">
    <property type="nucleotide sequence ID" value="NZ_CP134537.1"/>
</dbReference>
<protein>
    <recommendedName>
        <fullName evidence="4">Phage abortive infection protein</fullName>
    </recommendedName>
</protein>
<keyword evidence="1" id="KW-1133">Transmembrane helix</keyword>
<evidence type="ECO:0000313" key="3">
    <source>
        <dbReference type="Proteomes" id="UP001302806"/>
    </source>
</evidence>
<gene>
    <name evidence="2" type="ORF">RHP51_07800</name>
</gene>
<dbReference type="EMBL" id="CP134537">
    <property type="protein sequence ID" value="WNH10546.1"/>
    <property type="molecule type" value="Genomic_DNA"/>
</dbReference>
<reference evidence="2 3" key="1">
    <citation type="submission" date="2023-09" db="EMBL/GenBank/DDBJ databases">
        <title>Thalassobella suaedae gen. nov., sp. nov., a marine bacterium of the family Flavobacteriaceae isolated from a halophyte Suaeda japonica.</title>
        <authorList>
            <person name="Lee S.Y."/>
            <person name="Hwang C.Y."/>
        </authorList>
    </citation>
    <scope>NUCLEOTIDE SEQUENCE [LARGE SCALE GENOMIC DNA]</scope>
    <source>
        <strain evidence="2 3">HL-DH14</strain>
    </source>
</reference>
<feature type="transmembrane region" description="Helical" evidence="1">
    <location>
        <begin position="20"/>
        <end position="38"/>
    </location>
</feature>
<sequence length="259" mass="30202">MKNEESLEKSIYQLGVKMSLLFITLAIIGFLILLLPLLVEKYNYSNLGSLGDTVGGFLNPLIAISAALLTFLAFYIQYQANTQVQNQFSQQQFDDLSNFEYSKLKERIHLIIKEIDNFSVAFHEGKLITKLNETEIRNGKKYNFNGVQGLNLFLIEYFRDMKEKEKNKIKEFNFDDSYHSVALGINNLIVLFYNTHLNVKNSFLSDKYKEDLIELLTYVYLSKVSFLVHHFYENSNRSDKLFKMIEALHHAYNKQPKSD</sequence>
<feature type="transmembrane region" description="Helical" evidence="1">
    <location>
        <begin position="58"/>
        <end position="76"/>
    </location>
</feature>